<keyword evidence="7" id="KW-0479">Metal-binding</keyword>
<dbReference type="FunFam" id="1.20.58.760:FF:000003">
    <property type="entry name" value="AFG3-like AAA ATPase 2"/>
    <property type="match status" value="1"/>
</dbReference>
<dbReference type="GO" id="GO:0034982">
    <property type="term" value="P:mitochondrial protein processing"/>
    <property type="evidence" value="ECO:0007669"/>
    <property type="project" value="TreeGrafter"/>
</dbReference>
<dbReference type="InterPro" id="IPR003593">
    <property type="entry name" value="AAA+_ATPase"/>
</dbReference>
<protein>
    <recommendedName>
        <fullName evidence="18">AAA+ ATPase domain-containing protein</fullName>
    </recommendedName>
</protein>
<dbReference type="Pfam" id="PF24544">
    <property type="entry name" value="Ig_TPPC8_2nd"/>
    <property type="match status" value="1"/>
</dbReference>
<dbReference type="GO" id="GO:0016887">
    <property type="term" value="F:ATP hydrolysis activity"/>
    <property type="evidence" value="ECO:0007669"/>
    <property type="project" value="InterPro"/>
</dbReference>
<dbReference type="CDD" id="cd19501">
    <property type="entry name" value="RecA-like_FtsH"/>
    <property type="match status" value="1"/>
</dbReference>
<evidence type="ECO:0000256" key="4">
    <source>
        <dbReference type="ARBA" id="ARBA00010550"/>
    </source>
</evidence>
<dbReference type="Pfam" id="PF24546">
    <property type="entry name" value="Ig_TPPC8_3rd"/>
    <property type="match status" value="1"/>
</dbReference>
<feature type="region of interest" description="Disordered" evidence="17">
    <location>
        <begin position="1306"/>
        <end position="1413"/>
    </location>
</feature>
<dbReference type="GO" id="GO:0005524">
    <property type="term" value="F:ATP binding"/>
    <property type="evidence" value="ECO:0007669"/>
    <property type="project" value="UniProtKB-KW"/>
</dbReference>
<keyword evidence="6" id="KW-0812">Transmembrane</keyword>
<dbReference type="Pfam" id="PF12739">
    <property type="entry name" value="TRAPPC-Trs85"/>
    <property type="match status" value="1"/>
</dbReference>
<dbReference type="Pfam" id="PF01434">
    <property type="entry name" value="Peptidase_M41"/>
    <property type="match status" value="1"/>
</dbReference>
<feature type="compositionally biased region" description="Basic and acidic residues" evidence="17">
    <location>
        <begin position="1330"/>
        <end position="1353"/>
    </location>
</feature>
<feature type="region of interest" description="Disordered" evidence="17">
    <location>
        <begin position="2031"/>
        <end position="2055"/>
    </location>
</feature>
<evidence type="ECO:0000259" key="18">
    <source>
        <dbReference type="SMART" id="SM00382"/>
    </source>
</evidence>
<comment type="subcellular location">
    <subcellularLocation>
        <location evidence="2">Mitochondrion membrane</location>
        <topology evidence="2">Multi-pass membrane protein</topology>
    </subcellularLocation>
</comment>
<dbReference type="FunFam" id="1.10.8.60:FF:000019">
    <property type="entry name" value="AFG3-like AAA ATPase 2"/>
    <property type="match status" value="1"/>
</dbReference>
<dbReference type="HAMAP" id="MF_01458">
    <property type="entry name" value="FtsH"/>
    <property type="match status" value="1"/>
</dbReference>
<evidence type="ECO:0000256" key="15">
    <source>
        <dbReference type="ARBA" id="ARBA00023136"/>
    </source>
</evidence>
<dbReference type="SUPFAM" id="SSF140990">
    <property type="entry name" value="FtsH protease domain-like"/>
    <property type="match status" value="1"/>
</dbReference>
<dbReference type="GO" id="GO:0004176">
    <property type="term" value="F:ATP-dependent peptidase activity"/>
    <property type="evidence" value="ECO:0007669"/>
    <property type="project" value="InterPro"/>
</dbReference>
<organism evidence="19 20">
    <name type="scientific">Circinella minor</name>
    <dbReference type="NCBI Taxonomy" id="1195481"/>
    <lineage>
        <taxon>Eukaryota</taxon>
        <taxon>Fungi</taxon>
        <taxon>Fungi incertae sedis</taxon>
        <taxon>Mucoromycota</taxon>
        <taxon>Mucoromycotina</taxon>
        <taxon>Mucoromycetes</taxon>
        <taxon>Mucorales</taxon>
        <taxon>Lichtheimiaceae</taxon>
        <taxon>Circinella</taxon>
    </lineage>
</organism>
<dbReference type="FunFam" id="3.40.50.300:FF:000001">
    <property type="entry name" value="ATP-dependent zinc metalloprotease FtsH"/>
    <property type="match status" value="1"/>
</dbReference>
<dbReference type="InterPro" id="IPR005936">
    <property type="entry name" value="FtsH"/>
</dbReference>
<sequence>MEEVHTPRDELARSLSPLVAVAASQDAEELCQNNHIPSFADFMKPFGDHIEGRVSPRDWQGIPFAIDNFNVRFRQLDKLGEPNHQAVISVVDDYVRSRHPHQYHEIRSPADVNDVYLDTSLDDSMPWYVDFKRMMLSLRGITEHETFDHPVAIMIVISSTNPDPMGTITQLYNPNIPSFTIDRPYVDPNILRYYVLLHDPHKASETQAQETYQKMRKTLGLHCHLLRINSRARSPETANLLDDNVPSAEQDADPAIRELWQHQLAESYTIESRMQAYAAGTSSNSSRGAIHNNSGMESPLLSTTGGSGGGHTRSSSVSSNSSSSTSGPAPSSTTSTTITGTTLQTAAPLELGNTSLESEQKQEELQEKQHNPIVDETESGAITTQYGRYMTEEDVTACRGMVREFVVQSMIPFMERNIQHWNEQVASARRGLTGRLFGASRRLFGSTTRTQSTHSLQTIPATGPNVPAGVNQVTIYPHSAPEAQMRKLADYAFMIRDYKFAHTIYDTVRRDYATDKAYKYHAGTQEMIGICLLMMNQPLRSKTDVDRHFELAVQQYLGRCRSTFQATRTTIMYYELLKAHRMWKEVPTALVRMTGEDSDLRSALFLEQAAHCFLRTPKPMVRKYGFHVVMAAHRYGKALQREHALRCYKLASLIFEGHTWSIAKSHIQFALGRQSFHLGQLEEAATYFANVLADAKQTPQQQAAHVREFMFIYRQYTNLSNIDPLEESLPNLGLPVINDQQVGVSLSNAQINNTDNQEDWTSMERELLEQNIAKGFIYGSKKTLALQQQHDNRVVCAIGEPTIVHIEVSNPLQIAIQLNNIVLGCEYRESMKPFNGERDAEAEAYDTMVHGTPTEGSDDMYSFDSCELQQISEITLEPMEKRLLNLAIIPRKEGSILVKGLHYTLNGLVHRFHPIIKKGKRMNDTLEQKRSVVYGQDHTLDILVTSPMPLLDLQFHNVPETILSGEVVQTVLEINNKGNKGLTALRLKSSHPSFICIGNPEEMDKQIYAGGNDKQNEQFTLDNNLYDPSVVSVPLPKKEGGNDMGVVNSGQTTLVPLWIRGDRIGKHSFKFLFSYQSEEDDTTIAHRTMRYTLNVQVLPSLKINAFTRPSAATMNEYILGIEIENLQTVAGFQLTQLNAASPIWSIAPLSIQMESKQDIEAKTSVPPRQTTFAYYKISKLIEDNKNDTARLAELNITKLIFGDCAIPFDTIPLKAFALNSRMQWRKVNIQTHNPQVPSEEYNEQFGLYNTGDVDLTLYWDIPNMKRHGHHYIIGINLSGNTPPPNSPSSHSIGARRQFATEYAGLRNVRSVRSTQPSTLLTNRRIGNRKYSSEKEKPEQQNNKKEQHEADDKPFNVPKGFEGFFGGKNANNTNGAKRAADQHAKRSADEVPKPPKNEGGSGGNSGGGNKPPEVQINVNTVVGTAVGTYVLWKLTSPSEDSREITWQAFRSSLLDKGMVDRLVVLNRNRVRVHLRPEASSLGVSPAQTFYFSIGSVDSFERKLEDAQNELQIPSSERIPVSYRDEISLLNTMLHFAPTLLLIGVLYYMTKRGPGGGGQGIFGIGKSKAKMFNQEKEVKVKFKDVAGADEAKEEIMEFVKFLKNPAAYERLGATIPKGAVLSGPPGTGKTLLAKATAGEAGVPFLSVSGSEFVEMFVGVGPSRVRDLFATAKKNAPCIIFVDEIDAIGKARGKGGHMGGNDERESTLNQLLVEMDGFDSSEHVVVLAGTNRPDVLDPALLRPGRFDRHIAIDRPDIGGRAQIFKVHLKPIKTPVDVEFLSRKLAALTPGFSGADIHNVCNEAALIAARHMKDQVEESDFEQAIERVIAGLEKKSRVLSPEEKKTVAYHEAGHAVAGWYLKYADPLLKVSIIPRGVAALGYAQYLPKDQYLFSEKQLLDRMCMTLGGRVSEQIFFESITTGAHDDLQKVTKIAYAQVTTYGMNKKVGPISFNDPQGEQQFQKPFSEQTGTLIDNEARNLVNEAYTRTVDLLTERKEEVEKVAKLLLDKEVITREDMENLLGKRPFVEKTVYDEYVRRPETSQPPPFPEDTPSGEVNSS</sequence>
<feature type="domain" description="AAA+ ATPase" evidence="18">
    <location>
        <begin position="1613"/>
        <end position="1753"/>
    </location>
</feature>
<evidence type="ECO:0000256" key="7">
    <source>
        <dbReference type="ARBA" id="ARBA00022723"/>
    </source>
</evidence>
<dbReference type="Gene3D" id="1.20.58.760">
    <property type="entry name" value="Peptidase M41"/>
    <property type="match status" value="1"/>
</dbReference>
<feature type="compositionally biased region" description="Polar residues" evidence="17">
    <location>
        <begin position="280"/>
        <end position="296"/>
    </location>
</feature>
<keyword evidence="9" id="KW-0378">Hydrolase</keyword>
<evidence type="ECO:0000256" key="10">
    <source>
        <dbReference type="ARBA" id="ARBA00022833"/>
    </source>
</evidence>
<evidence type="ECO:0000256" key="5">
    <source>
        <dbReference type="ARBA" id="ARBA00022670"/>
    </source>
</evidence>
<keyword evidence="5" id="KW-0645">Protease</keyword>
<dbReference type="InterPro" id="IPR050928">
    <property type="entry name" value="ATP-dep_Zn_Metalloprotease"/>
</dbReference>
<gene>
    <name evidence="19" type="ORF">INT45_001936</name>
</gene>
<comment type="cofactor">
    <cofactor evidence="1">
        <name>Zn(2+)</name>
        <dbReference type="ChEBI" id="CHEBI:29105"/>
    </cofactor>
</comment>
<proteinExistence type="inferred from homology"/>
<dbReference type="PANTHER" id="PTHR43655">
    <property type="entry name" value="ATP-DEPENDENT PROTEASE"/>
    <property type="match status" value="1"/>
</dbReference>
<keyword evidence="13" id="KW-0482">Metalloprotease</keyword>
<dbReference type="GO" id="GO:0030163">
    <property type="term" value="P:protein catabolic process"/>
    <property type="evidence" value="ECO:0007669"/>
    <property type="project" value="UniProtKB-ARBA"/>
</dbReference>
<feature type="compositionally biased region" description="Low complexity" evidence="17">
    <location>
        <begin position="1366"/>
        <end position="1376"/>
    </location>
</feature>
<feature type="compositionally biased region" description="Basic and acidic residues" evidence="17">
    <location>
        <begin position="1377"/>
        <end position="1395"/>
    </location>
</feature>
<dbReference type="Pfam" id="PF17862">
    <property type="entry name" value="AAA_lid_3"/>
    <property type="match status" value="1"/>
</dbReference>
<dbReference type="Gene3D" id="3.40.1690.20">
    <property type="match status" value="1"/>
</dbReference>
<evidence type="ECO:0000256" key="13">
    <source>
        <dbReference type="ARBA" id="ARBA00023049"/>
    </source>
</evidence>
<keyword evidence="10" id="KW-0862">Zinc</keyword>
<keyword evidence="16" id="KW-0175">Coiled coil</keyword>
<feature type="region of interest" description="Disordered" evidence="17">
    <location>
        <begin position="279"/>
        <end position="343"/>
    </location>
</feature>
<evidence type="ECO:0000256" key="3">
    <source>
        <dbReference type="ARBA" id="ARBA00010044"/>
    </source>
</evidence>
<keyword evidence="8" id="KW-0547">Nucleotide-binding</keyword>
<dbReference type="NCBIfam" id="TIGR01241">
    <property type="entry name" value="FtsH_fam"/>
    <property type="match status" value="1"/>
</dbReference>
<keyword evidence="14" id="KW-0496">Mitochondrion</keyword>
<dbReference type="InterPro" id="IPR041569">
    <property type="entry name" value="AAA_lid_3"/>
</dbReference>
<comment type="similarity">
    <text evidence="3">In the C-terminal section; belongs to the peptidase M41 family.</text>
</comment>
<evidence type="ECO:0000313" key="19">
    <source>
        <dbReference type="EMBL" id="KAG2223802.1"/>
    </source>
</evidence>
<feature type="compositionally biased region" description="Low complexity" evidence="17">
    <location>
        <begin position="312"/>
        <end position="343"/>
    </location>
</feature>
<dbReference type="Proteomes" id="UP000646827">
    <property type="component" value="Unassembled WGS sequence"/>
</dbReference>
<dbReference type="PROSITE" id="PS00674">
    <property type="entry name" value="AAA"/>
    <property type="match status" value="1"/>
</dbReference>
<dbReference type="InterPro" id="IPR058538">
    <property type="entry name" value="Ig_TPPC8_2nd"/>
</dbReference>
<dbReference type="GO" id="GO:0046872">
    <property type="term" value="F:metal ion binding"/>
    <property type="evidence" value="ECO:0007669"/>
    <property type="project" value="UniProtKB-KW"/>
</dbReference>
<dbReference type="InterPro" id="IPR000642">
    <property type="entry name" value="Peptidase_M41"/>
</dbReference>
<feature type="region of interest" description="Disordered" evidence="17">
    <location>
        <begin position="356"/>
        <end position="375"/>
    </location>
</feature>
<keyword evidence="11" id="KW-0067">ATP-binding</keyword>
<accession>A0A8H7S6M4</accession>
<evidence type="ECO:0000256" key="11">
    <source>
        <dbReference type="ARBA" id="ARBA00022840"/>
    </source>
</evidence>
<evidence type="ECO:0000256" key="16">
    <source>
        <dbReference type="SAM" id="Coils"/>
    </source>
</evidence>
<evidence type="ECO:0000256" key="1">
    <source>
        <dbReference type="ARBA" id="ARBA00001947"/>
    </source>
</evidence>
<dbReference type="SMART" id="SM00382">
    <property type="entry name" value="AAA"/>
    <property type="match status" value="1"/>
</dbReference>
<dbReference type="InterPro" id="IPR058541">
    <property type="entry name" value="Ig_TPPC8_1st"/>
</dbReference>
<dbReference type="Pfam" id="PF24545">
    <property type="entry name" value="Ig_TPPC8_1st"/>
    <property type="match status" value="1"/>
</dbReference>
<dbReference type="PANTHER" id="PTHR43655:SF2">
    <property type="entry name" value="AFG3 LIKE MATRIX AAA PEPTIDASE SUBUNIT 2, ISOFORM A"/>
    <property type="match status" value="1"/>
</dbReference>
<name>A0A8H7S6M4_9FUNG</name>
<evidence type="ECO:0000256" key="12">
    <source>
        <dbReference type="ARBA" id="ARBA00022989"/>
    </source>
</evidence>
<evidence type="ECO:0000256" key="6">
    <source>
        <dbReference type="ARBA" id="ARBA00022692"/>
    </source>
</evidence>
<dbReference type="Gene3D" id="3.40.50.300">
    <property type="entry name" value="P-loop containing nucleotide triphosphate hydrolases"/>
    <property type="match status" value="1"/>
</dbReference>
<feature type="coiled-coil region" evidence="16">
    <location>
        <begin position="1978"/>
        <end position="2005"/>
    </location>
</feature>
<feature type="compositionally biased region" description="Polar residues" evidence="17">
    <location>
        <begin position="1310"/>
        <end position="1321"/>
    </location>
</feature>
<dbReference type="OrthoDB" id="203724at2759"/>
<reference evidence="19 20" key="1">
    <citation type="submission" date="2020-12" db="EMBL/GenBank/DDBJ databases">
        <title>Metabolic potential, ecology and presence of endohyphal bacteria is reflected in genomic diversity of Mucoromycotina.</title>
        <authorList>
            <person name="Muszewska A."/>
            <person name="Okrasinska A."/>
            <person name="Steczkiewicz K."/>
            <person name="Drgas O."/>
            <person name="Orlowska M."/>
            <person name="Perlinska-Lenart U."/>
            <person name="Aleksandrzak-Piekarczyk T."/>
            <person name="Szatraj K."/>
            <person name="Zielenkiewicz U."/>
            <person name="Pilsyk S."/>
            <person name="Malc E."/>
            <person name="Mieczkowski P."/>
            <person name="Kruszewska J.S."/>
            <person name="Biernat P."/>
            <person name="Pawlowska J."/>
        </authorList>
    </citation>
    <scope>NUCLEOTIDE SEQUENCE [LARGE SCALE GENOMIC DNA]</scope>
    <source>
        <strain evidence="19 20">CBS 142.35</strain>
    </source>
</reference>
<evidence type="ECO:0000256" key="17">
    <source>
        <dbReference type="SAM" id="MobiDB-lite"/>
    </source>
</evidence>
<feature type="compositionally biased region" description="Gly residues" evidence="17">
    <location>
        <begin position="1398"/>
        <end position="1408"/>
    </location>
</feature>
<dbReference type="InterPro" id="IPR024420">
    <property type="entry name" value="TRAPP_III_complex_Trs85"/>
</dbReference>
<evidence type="ECO:0000256" key="2">
    <source>
        <dbReference type="ARBA" id="ARBA00004225"/>
    </source>
</evidence>
<evidence type="ECO:0000256" key="8">
    <source>
        <dbReference type="ARBA" id="ARBA00022741"/>
    </source>
</evidence>
<dbReference type="InterPro" id="IPR058540">
    <property type="entry name" value="Ig_TPPC8_3rd"/>
</dbReference>
<dbReference type="InterPro" id="IPR003960">
    <property type="entry name" value="ATPase_AAA_CS"/>
</dbReference>
<dbReference type="InterPro" id="IPR027417">
    <property type="entry name" value="P-loop_NTPase"/>
</dbReference>
<dbReference type="Pfam" id="PF00004">
    <property type="entry name" value="AAA"/>
    <property type="match status" value="1"/>
</dbReference>
<comment type="caution">
    <text evidence="19">The sequence shown here is derived from an EMBL/GenBank/DDBJ whole genome shotgun (WGS) entry which is preliminary data.</text>
</comment>
<comment type="similarity">
    <text evidence="4">In the N-terminal section; belongs to the AAA ATPase family.</text>
</comment>
<evidence type="ECO:0000313" key="20">
    <source>
        <dbReference type="Proteomes" id="UP000646827"/>
    </source>
</evidence>
<keyword evidence="15" id="KW-0472">Membrane</keyword>
<dbReference type="SUPFAM" id="SSF52540">
    <property type="entry name" value="P-loop containing nucleoside triphosphate hydrolases"/>
    <property type="match status" value="1"/>
</dbReference>
<dbReference type="InterPro" id="IPR037219">
    <property type="entry name" value="Peptidase_M41-like"/>
</dbReference>
<dbReference type="InterPro" id="IPR003959">
    <property type="entry name" value="ATPase_AAA_core"/>
</dbReference>
<evidence type="ECO:0000256" key="14">
    <source>
        <dbReference type="ARBA" id="ARBA00023128"/>
    </source>
</evidence>
<dbReference type="GO" id="GO:0005745">
    <property type="term" value="C:m-AAA complex"/>
    <property type="evidence" value="ECO:0007669"/>
    <property type="project" value="TreeGrafter"/>
</dbReference>
<dbReference type="Gene3D" id="1.10.8.60">
    <property type="match status" value="1"/>
</dbReference>
<feature type="compositionally biased region" description="Basic and acidic residues" evidence="17">
    <location>
        <begin position="358"/>
        <end position="370"/>
    </location>
</feature>
<keyword evidence="20" id="KW-1185">Reference proteome</keyword>
<keyword evidence="12" id="KW-1133">Transmembrane helix</keyword>
<dbReference type="EMBL" id="JAEPRB010000054">
    <property type="protein sequence ID" value="KAG2223802.1"/>
    <property type="molecule type" value="Genomic_DNA"/>
</dbReference>
<evidence type="ECO:0000256" key="9">
    <source>
        <dbReference type="ARBA" id="ARBA00022801"/>
    </source>
</evidence>
<dbReference type="GO" id="GO:0004222">
    <property type="term" value="F:metalloendopeptidase activity"/>
    <property type="evidence" value="ECO:0007669"/>
    <property type="project" value="InterPro"/>
</dbReference>